<dbReference type="PROSITE" id="PS50175">
    <property type="entry name" value="ASP_PROT_RETROV"/>
    <property type="match status" value="1"/>
</dbReference>
<sequence length="391" mass="44506">MNLPPFVKDKTLLEQVLGIERLRDEYRRSSGGTAVEIVLDSGADGSVLPLEYATVGEPDRETGQTAYERCCDRMYTGRVCMFGETVFGYLKTSLKGRVVDEEAEAVRNDFLQAKLLPTFEGEKSHNVSKATKDLQFNDLVCVDTFEVELTHKKMKFLDIVDIGTRYQLCAPLWKGIGAQVIQEVLELASWLPVTWRTWKSIVRERGDVEMSPVDPSPELEENAQEDASFANAESLKSQGGYMVCAVEPSLRRLGEWSNLSPLRWRSYKQDRQVASTLGAELMTLSRTIAESKWIRSLWTEAMEPGYSLKEDLMWCSRTPITISVDSRPVFDHLNGQLMTIKDKRMAIEMLLVKRDVLKQNVNVKSGNVVIETTFFDGDYPIMTQRVRIWYV</sequence>
<evidence type="ECO:0000259" key="1">
    <source>
        <dbReference type="PROSITE" id="PS50175"/>
    </source>
</evidence>
<dbReference type="InterPro" id="IPR001995">
    <property type="entry name" value="Peptidase_A2_cat"/>
</dbReference>
<gene>
    <name evidence="2" type="ORF">CCMP2556_LOCUS15651</name>
</gene>
<dbReference type="EMBL" id="CAXAMN010008247">
    <property type="protein sequence ID" value="CAK9024495.1"/>
    <property type="molecule type" value="Genomic_DNA"/>
</dbReference>
<name>A0ABP0KCG8_9DINO</name>
<accession>A0ABP0KCG8</accession>
<protein>
    <recommendedName>
        <fullName evidence="1">Peptidase A2 domain-containing protein</fullName>
    </recommendedName>
</protein>
<comment type="caution">
    <text evidence="2">The sequence shown here is derived from an EMBL/GenBank/DDBJ whole genome shotgun (WGS) entry which is preliminary data.</text>
</comment>
<proteinExistence type="predicted"/>
<organism evidence="2 3">
    <name type="scientific">Durusdinium trenchii</name>
    <dbReference type="NCBI Taxonomy" id="1381693"/>
    <lineage>
        <taxon>Eukaryota</taxon>
        <taxon>Sar</taxon>
        <taxon>Alveolata</taxon>
        <taxon>Dinophyceae</taxon>
        <taxon>Suessiales</taxon>
        <taxon>Symbiodiniaceae</taxon>
        <taxon>Durusdinium</taxon>
    </lineage>
</organism>
<evidence type="ECO:0000313" key="2">
    <source>
        <dbReference type="EMBL" id="CAK9024495.1"/>
    </source>
</evidence>
<keyword evidence="3" id="KW-1185">Reference proteome</keyword>
<dbReference type="Proteomes" id="UP001642484">
    <property type="component" value="Unassembled WGS sequence"/>
</dbReference>
<evidence type="ECO:0000313" key="3">
    <source>
        <dbReference type="Proteomes" id="UP001642484"/>
    </source>
</evidence>
<feature type="domain" description="Peptidase A2" evidence="1">
    <location>
        <begin position="35"/>
        <end position="49"/>
    </location>
</feature>
<reference evidence="2 3" key="1">
    <citation type="submission" date="2024-02" db="EMBL/GenBank/DDBJ databases">
        <authorList>
            <person name="Chen Y."/>
            <person name="Shah S."/>
            <person name="Dougan E. K."/>
            <person name="Thang M."/>
            <person name="Chan C."/>
        </authorList>
    </citation>
    <scope>NUCLEOTIDE SEQUENCE [LARGE SCALE GENOMIC DNA]</scope>
</reference>